<dbReference type="InterPro" id="IPR025669">
    <property type="entry name" value="AAA_dom"/>
</dbReference>
<dbReference type="AlphaFoldDB" id="A0A1M5UBI2"/>
<evidence type="ECO:0000256" key="4">
    <source>
        <dbReference type="ARBA" id="ARBA00071824"/>
    </source>
</evidence>
<feature type="domain" description="AAA" evidence="5">
    <location>
        <begin position="4"/>
        <end position="180"/>
    </location>
</feature>
<dbReference type="PANTHER" id="PTHR13696">
    <property type="entry name" value="P-LOOP CONTAINING NUCLEOSIDE TRIPHOSPHATE HYDROLASE"/>
    <property type="match status" value="1"/>
</dbReference>
<dbReference type="SUPFAM" id="SSF52540">
    <property type="entry name" value="P-loop containing nucleoside triphosphate hydrolases"/>
    <property type="match status" value="1"/>
</dbReference>
<dbReference type="Gene3D" id="3.40.50.300">
    <property type="entry name" value="P-loop containing nucleotide triphosphate hydrolases"/>
    <property type="match status" value="1"/>
</dbReference>
<protein>
    <recommendedName>
        <fullName evidence="4">Sporulation initiation inhibitor protein Soj</fullName>
    </recommendedName>
</protein>
<dbReference type="Proteomes" id="UP000184389">
    <property type="component" value="Unassembled WGS sequence"/>
</dbReference>
<dbReference type="InterPro" id="IPR027417">
    <property type="entry name" value="P-loop_NTPase"/>
</dbReference>
<dbReference type="EMBL" id="FQXR01000003">
    <property type="protein sequence ID" value="SHH60278.1"/>
    <property type="molecule type" value="Genomic_DNA"/>
</dbReference>
<evidence type="ECO:0000313" key="6">
    <source>
        <dbReference type="EMBL" id="SHH60278.1"/>
    </source>
</evidence>
<dbReference type="OrthoDB" id="9815116at2"/>
<dbReference type="RefSeq" id="WP_072743170.1">
    <property type="nucleotide sequence ID" value="NZ_FQXR01000003.1"/>
</dbReference>
<dbReference type="CDD" id="cd02042">
    <property type="entry name" value="ParAB_family"/>
    <property type="match status" value="1"/>
</dbReference>
<accession>A0A1M5UBI2</accession>
<reference evidence="6 7" key="1">
    <citation type="submission" date="2016-11" db="EMBL/GenBank/DDBJ databases">
        <authorList>
            <person name="Jaros S."/>
            <person name="Januszkiewicz K."/>
            <person name="Wedrychowicz H."/>
        </authorList>
    </citation>
    <scope>NUCLEOTIDE SEQUENCE [LARGE SCALE GENOMIC DNA]</scope>
    <source>
        <strain evidence="6 7">DSM 13106</strain>
    </source>
</reference>
<dbReference type="STRING" id="1123281.SAMN02745180_00585"/>
<dbReference type="PANTHER" id="PTHR13696:SF99">
    <property type="entry name" value="COBYRINIC ACID AC-DIAMIDE SYNTHASE"/>
    <property type="match status" value="1"/>
</dbReference>
<dbReference type="InterPro" id="IPR050678">
    <property type="entry name" value="DNA_Partitioning_ATPase"/>
</dbReference>
<sequence length="263" mass="29090">MKNKVTAIVNQKGGIGKTTTALNLGYALSEEGKKVLLIDFDPQASLTASVGINADNKTNIYTLMANSIEEKETGENYIVNIKNNLDIIPSTLDLAGIEMTLVNVMSRETILKSIIDEIKKDYDYVLIDCSPSLGTLTINALAACDSVIIPVTPEYLSAKGLGLLVKNINLIKKRINPNIVIDGILITMLNKRTNLSKEMVKAINESTRYIKNQYDLDIKVFENKIPISVKAGEAMLYKQSVIQYDPKNQVAGAYKEFAREWVI</sequence>
<dbReference type="FunFam" id="3.40.50.300:FF:000285">
    <property type="entry name" value="Sporulation initiation inhibitor Soj"/>
    <property type="match status" value="1"/>
</dbReference>
<proteinExistence type="inferred from homology"/>
<evidence type="ECO:0000256" key="2">
    <source>
        <dbReference type="ARBA" id="ARBA00049360"/>
    </source>
</evidence>
<comment type="subunit">
    <text evidence="3">Dimerizes in the presence of ATP but not ADP; ATP-binding is required for double-stranded (ds)DNA-binding. Interacts with DnaA.</text>
</comment>
<evidence type="ECO:0000259" key="5">
    <source>
        <dbReference type="Pfam" id="PF13614"/>
    </source>
</evidence>
<comment type="similarity">
    <text evidence="1">Belongs to the ParA family.</text>
</comment>
<keyword evidence="7" id="KW-1185">Reference proteome</keyword>
<organism evidence="6 7">
    <name type="scientific">Sporanaerobacter acetigenes DSM 13106</name>
    <dbReference type="NCBI Taxonomy" id="1123281"/>
    <lineage>
        <taxon>Bacteria</taxon>
        <taxon>Bacillati</taxon>
        <taxon>Bacillota</taxon>
        <taxon>Tissierellia</taxon>
        <taxon>Tissierellales</taxon>
        <taxon>Sporanaerobacteraceae</taxon>
        <taxon>Sporanaerobacter</taxon>
    </lineage>
</organism>
<evidence type="ECO:0000256" key="1">
    <source>
        <dbReference type="ARBA" id="ARBA00006976"/>
    </source>
</evidence>
<name>A0A1M5UBI2_9FIRM</name>
<evidence type="ECO:0000256" key="3">
    <source>
        <dbReference type="ARBA" id="ARBA00062323"/>
    </source>
</evidence>
<evidence type="ECO:0000313" key="7">
    <source>
        <dbReference type="Proteomes" id="UP000184389"/>
    </source>
</evidence>
<gene>
    <name evidence="6" type="ORF">SAMN02745180_00585</name>
</gene>
<comment type="catalytic activity">
    <reaction evidence="2">
        <text>ATP + H2O = ADP + phosphate + H(+)</text>
        <dbReference type="Rhea" id="RHEA:13065"/>
        <dbReference type="ChEBI" id="CHEBI:15377"/>
        <dbReference type="ChEBI" id="CHEBI:15378"/>
        <dbReference type="ChEBI" id="CHEBI:30616"/>
        <dbReference type="ChEBI" id="CHEBI:43474"/>
        <dbReference type="ChEBI" id="CHEBI:456216"/>
    </reaction>
</comment>
<dbReference type="Pfam" id="PF13614">
    <property type="entry name" value="AAA_31"/>
    <property type="match status" value="1"/>
</dbReference>